<dbReference type="InterPro" id="IPR050095">
    <property type="entry name" value="ECF_ABC_transporter_ATP-bd"/>
</dbReference>
<organism evidence="6 7">
    <name type="scientific">Geothrix rubra</name>
    <dbReference type="NCBI Taxonomy" id="2927977"/>
    <lineage>
        <taxon>Bacteria</taxon>
        <taxon>Pseudomonadati</taxon>
        <taxon>Acidobacteriota</taxon>
        <taxon>Holophagae</taxon>
        <taxon>Holophagales</taxon>
        <taxon>Holophagaceae</taxon>
        <taxon>Geothrix</taxon>
    </lineage>
</organism>
<keyword evidence="7" id="KW-1185">Reference proteome</keyword>
<keyword evidence="2" id="KW-0813">Transport</keyword>
<dbReference type="Gene3D" id="3.40.50.300">
    <property type="entry name" value="P-loop containing nucleotide triphosphate hydrolases"/>
    <property type="match status" value="1"/>
</dbReference>
<dbReference type="InterPro" id="IPR003439">
    <property type="entry name" value="ABC_transporter-like_ATP-bd"/>
</dbReference>
<dbReference type="InterPro" id="IPR015856">
    <property type="entry name" value="ABC_transpr_CbiO/EcfA_su"/>
</dbReference>
<dbReference type="GO" id="GO:0005524">
    <property type="term" value="F:ATP binding"/>
    <property type="evidence" value="ECO:0007669"/>
    <property type="project" value="UniProtKB-KW"/>
</dbReference>
<feature type="domain" description="ABC transporter" evidence="5">
    <location>
        <begin position="6"/>
        <end position="236"/>
    </location>
</feature>
<dbReference type="InterPro" id="IPR027417">
    <property type="entry name" value="P-loop_NTPase"/>
</dbReference>
<comment type="similarity">
    <text evidence="1">Belongs to the ABC transporter superfamily.</text>
</comment>
<evidence type="ECO:0000313" key="6">
    <source>
        <dbReference type="EMBL" id="GLH68789.1"/>
    </source>
</evidence>
<keyword evidence="3" id="KW-0547">Nucleotide-binding</keyword>
<dbReference type="PANTHER" id="PTHR43553:SF24">
    <property type="entry name" value="ENERGY-COUPLING FACTOR TRANSPORTER ATP-BINDING PROTEIN ECFA1"/>
    <property type="match status" value="1"/>
</dbReference>
<evidence type="ECO:0000256" key="3">
    <source>
        <dbReference type="ARBA" id="ARBA00022741"/>
    </source>
</evidence>
<dbReference type="EMBL" id="BSDD01000001">
    <property type="protein sequence ID" value="GLH68789.1"/>
    <property type="molecule type" value="Genomic_DNA"/>
</dbReference>
<sequence>MSHHLVEVRELRHAYPDGTLALDGPTFTLHHGEAVALVGANGAGKSTLLKHLNGTLRAASGEVRVGELPVQAETLAQVRRTVGMVFQDPDDMLFMPTVLEDVAFGPRNLGFPPPEAEARARVALGQVGAAHLAAKAPYHLSVGEKRRCALAAVLAMGPDILVLDEPSTGLDPRGRRLLVGLLQAFTHTRIIATHDLDLASRLCPRTLVLHRGRLVADGPTRAILADRARMESWDLEAWPPEA</sequence>
<dbReference type="Pfam" id="PF00005">
    <property type="entry name" value="ABC_tran"/>
    <property type="match status" value="1"/>
</dbReference>
<comment type="caution">
    <text evidence="6">The sequence shown here is derived from an EMBL/GenBank/DDBJ whole genome shotgun (WGS) entry which is preliminary data.</text>
</comment>
<evidence type="ECO:0000256" key="2">
    <source>
        <dbReference type="ARBA" id="ARBA00022448"/>
    </source>
</evidence>
<evidence type="ECO:0000256" key="1">
    <source>
        <dbReference type="ARBA" id="ARBA00005417"/>
    </source>
</evidence>
<dbReference type="SUPFAM" id="SSF52540">
    <property type="entry name" value="P-loop containing nucleoside triphosphate hydrolases"/>
    <property type="match status" value="1"/>
</dbReference>
<dbReference type="RefSeq" id="WP_285722389.1">
    <property type="nucleotide sequence ID" value="NZ_BSDD01000001.1"/>
</dbReference>
<dbReference type="CDD" id="cd03225">
    <property type="entry name" value="ABC_cobalt_CbiO_domain1"/>
    <property type="match status" value="1"/>
</dbReference>
<dbReference type="SMART" id="SM00382">
    <property type="entry name" value="AAA"/>
    <property type="match status" value="1"/>
</dbReference>
<dbReference type="PANTHER" id="PTHR43553">
    <property type="entry name" value="HEAVY METAL TRANSPORTER"/>
    <property type="match status" value="1"/>
</dbReference>
<name>A0ABQ5Q337_9BACT</name>
<accession>A0ABQ5Q337</accession>
<dbReference type="InterPro" id="IPR003593">
    <property type="entry name" value="AAA+_ATPase"/>
</dbReference>
<protein>
    <submittedName>
        <fullName evidence="6">ABC transporter ATP-binding protein</fullName>
    </submittedName>
</protein>
<gene>
    <name evidence="6" type="ORF">GETHPA_03220</name>
</gene>
<evidence type="ECO:0000259" key="5">
    <source>
        <dbReference type="PROSITE" id="PS50893"/>
    </source>
</evidence>
<keyword evidence="4 6" id="KW-0067">ATP-binding</keyword>
<evidence type="ECO:0000313" key="7">
    <source>
        <dbReference type="Proteomes" id="UP001165089"/>
    </source>
</evidence>
<proteinExistence type="inferred from homology"/>
<evidence type="ECO:0000256" key="4">
    <source>
        <dbReference type="ARBA" id="ARBA00022840"/>
    </source>
</evidence>
<dbReference type="Proteomes" id="UP001165089">
    <property type="component" value="Unassembled WGS sequence"/>
</dbReference>
<dbReference type="PROSITE" id="PS50893">
    <property type="entry name" value="ABC_TRANSPORTER_2"/>
    <property type="match status" value="1"/>
</dbReference>
<reference evidence="6 7" key="1">
    <citation type="journal article" date="2023" name="Antonie Van Leeuwenhoek">
        <title>Mesoterricola silvestris gen. nov., sp. nov., Mesoterricola sediminis sp. nov., Geothrix oryzae sp. nov., Geothrix edaphica sp. nov., Geothrix rubra sp. nov., and Geothrix limicola sp. nov., six novel members of Acidobacteriota isolated from soils.</title>
        <authorList>
            <person name="Itoh H."/>
            <person name="Sugisawa Y."/>
            <person name="Mise K."/>
            <person name="Xu Z."/>
            <person name="Kuniyasu M."/>
            <person name="Ushijima N."/>
            <person name="Kawano K."/>
            <person name="Kobayashi E."/>
            <person name="Shiratori Y."/>
            <person name="Masuda Y."/>
            <person name="Senoo K."/>
        </authorList>
    </citation>
    <scope>NUCLEOTIDE SEQUENCE [LARGE SCALE GENOMIC DNA]</scope>
    <source>
        <strain evidence="6 7">Red803</strain>
    </source>
</reference>